<accession>J1HPU2</accession>
<evidence type="ECO:0000256" key="1">
    <source>
        <dbReference type="SAM" id="MobiDB-lite"/>
    </source>
</evidence>
<comment type="caution">
    <text evidence="2">The sequence shown here is derived from an EMBL/GenBank/DDBJ whole genome shotgun (WGS) entry which is preliminary data.</text>
</comment>
<dbReference type="PATRIC" id="fig|1125718.3.peg.124"/>
<evidence type="ECO:0000313" key="3">
    <source>
        <dbReference type="Proteomes" id="UP000002941"/>
    </source>
</evidence>
<dbReference type="OrthoDB" id="3268979at2"/>
<dbReference type="Proteomes" id="UP000002941">
    <property type="component" value="Unassembled WGS sequence"/>
</dbReference>
<dbReference type="EMBL" id="AKFT01000007">
    <property type="protein sequence ID" value="EJF47608.1"/>
    <property type="molecule type" value="Genomic_DNA"/>
</dbReference>
<name>J1HPU2_9ACTO</name>
<evidence type="ECO:0000313" key="2">
    <source>
        <dbReference type="EMBL" id="EJF47608.1"/>
    </source>
</evidence>
<protein>
    <submittedName>
        <fullName evidence="2">Uncharacterized protein</fullName>
    </submittedName>
</protein>
<feature type="region of interest" description="Disordered" evidence="1">
    <location>
        <begin position="281"/>
        <end position="301"/>
    </location>
</feature>
<organism evidence="2 3">
    <name type="scientific">Actinomyces massiliensis F0489</name>
    <dbReference type="NCBI Taxonomy" id="1125718"/>
    <lineage>
        <taxon>Bacteria</taxon>
        <taxon>Bacillati</taxon>
        <taxon>Actinomycetota</taxon>
        <taxon>Actinomycetes</taxon>
        <taxon>Actinomycetales</taxon>
        <taxon>Actinomycetaceae</taxon>
        <taxon>Actinomyces</taxon>
    </lineage>
</organism>
<keyword evidence="3" id="KW-1185">Reference proteome</keyword>
<sequence>MTFAPRVAVDTIGTAGRLLVTPHTDESEIRDWLDAAYGSPAELHAKLDQDTAIAMVDALDQATRVLTCEHPERLDASDYDFEAYLGLNVEYLDDWDSSILDWRPSGDLGREVTALAPDGAEISFSADAEGDEVVAHFRVELPDKEFGRKHFATASTADWPVIERYVPRDEWPEPMYVGQHGPNQRHPAPEVQAVIKAAETSRAAAFAESYRIILEWTRGEHLGDTIRNDGAVILEDWTHPIEDWNVRIAVIIENSLIEDSLDEDDIDNYDTPPDWLADLYDGFEVDPDDDDAPDTTEGTPFEEAEERLLAKAGLPDSIVLRVDGPW</sequence>
<proteinExistence type="predicted"/>
<dbReference type="RefSeq" id="WP_008729520.1">
    <property type="nucleotide sequence ID" value="NZ_AKFT01000007.1"/>
</dbReference>
<gene>
    <name evidence="2" type="ORF">HMPREF1318_2353</name>
</gene>
<dbReference type="AlphaFoldDB" id="J1HPU2"/>
<reference evidence="2 3" key="1">
    <citation type="submission" date="2012-05" db="EMBL/GenBank/DDBJ databases">
        <authorList>
            <person name="Harkins D.M."/>
            <person name="Madupu R."/>
            <person name="Durkin A.S."/>
            <person name="Torralba M."/>
            <person name="Methe B."/>
            <person name="Sutton G.G."/>
            <person name="Nelson K.E."/>
        </authorList>
    </citation>
    <scope>NUCLEOTIDE SEQUENCE [LARGE SCALE GENOMIC DNA]</scope>
    <source>
        <strain evidence="2 3">F0489</strain>
    </source>
</reference>